<reference evidence="6 7" key="2">
    <citation type="journal article" date="2008" name="Nature">
        <title>The Phaeodactylum genome reveals the evolutionary history of diatom genomes.</title>
        <authorList>
            <person name="Bowler C."/>
            <person name="Allen A.E."/>
            <person name="Badger J.H."/>
            <person name="Grimwood J."/>
            <person name="Jabbari K."/>
            <person name="Kuo A."/>
            <person name="Maheswari U."/>
            <person name="Martens C."/>
            <person name="Maumus F."/>
            <person name="Otillar R.P."/>
            <person name="Rayko E."/>
            <person name="Salamov A."/>
            <person name="Vandepoele K."/>
            <person name="Beszteri B."/>
            <person name="Gruber A."/>
            <person name="Heijde M."/>
            <person name="Katinka M."/>
            <person name="Mock T."/>
            <person name="Valentin K."/>
            <person name="Verret F."/>
            <person name="Berges J.A."/>
            <person name="Brownlee C."/>
            <person name="Cadoret J.P."/>
            <person name="Chiovitti A."/>
            <person name="Choi C.J."/>
            <person name="Coesel S."/>
            <person name="De Martino A."/>
            <person name="Detter J.C."/>
            <person name="Durkin C."/>
            <person name="Falciatore A."/>
            <person name="Fournet J."/>
            <person name="Haruta M."/>
            <person name="Huysman M.J."/>
            <person name="Jenkins B.D."/>
            <person name="Jiroutova K."/>
            <person name="Jorgensen R.E."/>
            <person name="Joubert Y."/>
            <person name="Kaplan A."/>
            <person name="Kroger N."/>
            <person name="Kroth P.G."/>
            <person name="La Roche J."/>
            <person name="Lindquist E."/>
            <person name="Lommer M."/>
            <person name="Martin-Jezequel V."/>
            <person name="Lopez P.J."/>
            <person name="Lucas S."/>
            <person name="Mangogna M."/>
            <person name="McGinnis K."/>
            <person name="Medlin L.K."/>
            <person name="Montsant A."/>
            <person name="Oudot-Le Secq M.P."/>
            <person name="Napoli C."/>
            <person name="Obornik M."/>
            <person name="Parker M.S."/>
            <person name="Petit J.L."/>
            <person name="Porcel B.M."/>
            <person name="Poulsen N."/>
            <person name="Robison M."/>
            <person name="Rychlewski L."/>
            <person name="Rynearson T.A."/>
            <person name="Schmutz J."/>
            <person name="Shapiro H."/>
            <person name="Siaut M."/>
            <person name="Stanley M."/>
            <person name="Sussman M.R."/>
            <person name="Taylor A.R."/>
            <person name="Vardi A."/>
            <person name="von Dassow P."/>
            <person name="Vyverman W."/>
            <person name="Willis A."/>
            <person name="Wyrwicz L.S."/>
            <person name="Rokhsar D.S."/>
            <person name="Weissenbach J."/>
            <person name="Armbrust E.V."/>
            <person name="Green B.R."/>
            <person name="Van de Peer Y."/>
            <person name="Grigoriev I.V."/>
        </authorList>
    </citation>
    <scope>NUCLEOTIDE SEQUENCE [LARGE SCALE GENOMIC DNA]</scope>
    <source>
        <strain evidence="6 7">CCMP1335</strain>
    </source>
</reference>
<dbReference type="InterPro" id="IPR029044">
    <property type="entry name" value="Nucleotide-diphossugar_trans"/>
</dbReference>
<dbReference type="Gene3D" id="3.90.550.10">
    <property type="entry name" value="Spore Coat Polysaccharide Biosynthesis Protein SpsA, Chain A"/>
    <property type="match status" value="1"/>
</dbReference>
<dbReference type="InParanoid" id="B8CG22"/>
<dbReference type="InterPro" id="IPR004263">
    <property type="entry name" value="Exostosin"/>
</dbReference>
<gene>
    <name evidence="6" type="ORF">THAPSDRAFT_270115</name>
</gene>
<accession>B8CG22</accession>
<proteinExistence type="predicted"/>
<dbReference type="HOGENOM" id="CLU_013906_1_0_1"/>
<keyword evidence="3" id="KW-0472">Membrane</keyword>
<name>B8CG22_THAPS</name>
<keyword evidence="4" id="KW-1015">Disulfide bond</keyword>
<dbReference type="AlphaFoldDB" id="B8CG22"/>
<dbReference type="PaxDb" id="35128-Thaps270115"/>
<organism evidence="6 7">
    <name type="scientific">Thalassiosira pseudonana</name>
    <name type="common">Marine diatom</name>
    <name type="synonym">Cyclotella nana</name>
    <dbReference type="NCBI Taxonomy" id="35128"/>
    <lineage>
        <taxon>Eukaryota</taxon>
        <taxon>Sar</taxon>
        <taxon>Stramenopiles</taxon>
        <taxon>Ochrophyta</taxon>
        <taxon>Bacillariophyta</taxon>
        <taxon>Coscinodiscophyceae</taxon>
        <taxon>Thalassiosirophycidae</taxon>
        <taxon>Thalassiosirales</taxon>
        <taxon>Thalassiosiraceae</taxon>
        <taxon>Thalassiosira</taxon>
    </lineage>
</organism>
<sequence length="506" mass="57158">MQVQILHEDEQKDTHRNVNVSLIVVPPLQPQTILTITKARSHKLTPISPNTIDDTQYTLRINTWRRNEQLIISLNHHSKCEGVHEIQVIWCDTENSPPTEILHHSSGKVKIEFHEVNSLNERFNAVEGTPTLGVLSLDDDVLRPCDALDAAFVRWMRHPERIVGFDARMHHVIENNSTNTSPADSTRWKYGFVEKSNEYSITLPSKAAFIHREYLDIYTKALPRSIYRYVADNFQCEDIAMSYLVSSVTLGKPPLIADYWAVNSFTTIYSRENISWKHGHLNQRDGCVTDFAELLGLKEGPKAKESGLELYPLQPGKMLHNANSFFGYGSEPEDWMSVDPLSLSCPRLQLLVKELQRLQSLTGREMRQTEEWLVAMKTDASAEAKAAGLVKGSAEWKLRWWWNCMIDLNTDERSRDCFADAQSFVSGEGSFFVCDITESQLHYSGSEWVAASPPKGTGLHEYVAYRGDPPCSANGQCLGCSSPTEEVVCSVKINPEDCSVEGRHIA</sequence>
<comment type="subcellular location">
    <subcellularLocation>
        <location evidence="1">Membrane</location>
    </subcellularLocation>
</comment>
<protein>
    <recommendedName>
        <fullName evidence="5">Glycosyl transferase 64 domain-containing protein</fullName>
    </recommendedName>
</protein>
<dbReference type="Pfam" id="PF09258">
    <property type="entry name" value="Glyco_transf_64"/>
    <property type="match status" value="1"/>
</dbReference>
<evidence type="ECO:0000313" key="7">
    <source>
        <dbReference type="Proteomes" id="UP000001449"/>
    </source>
</evidence>
<dbReference type="GeneID" id="7449451"/>
<dbReference type="GO" id="GO:0016020">
    <property type="term" value="C:membrane"/>
    <property type="evidence" value="ECO:0007669"/>
    <property type="project" value="UniProtKB-SubCell"/>
</dbReference>
<feature type="domain" description="Glycosyl transferase 64" evidence="5">
    <location>
        <begin position="57"/>
        <end position="296"/>
    </location>
</feature>
<dbReference type="EMBL" id="CM000653">
    <property type="protein sequence ID" value="EED87737.1"/>
    <property type="molecule type" value="Genomic_DNA"/>
</dbReference>
<dbReference type="RefSeq" id="XP_002294957.1">
    <property type="nucleotide sequence ID" value="XM_002294921.1"/>
</dbReference>
<evidence type="ECO:0000259" key="5">
    <source>
        <dbReference type="Pfam" id="PF09258"/>
    </source>
</evidence>
<dbReference type="KEGG" id="tps:THAPSDRAFT_270115"/>
<dbReference type="Proteomes" id="UP000001449">
    <property type="component" value="Chromosome 22"/>
</dbReference>
<dbReference type="GO" id="GO:0016757">
    <property type="term" value="F:glycosyltransferase activity"/>
    <property type="evidence" value="ECO:0007669"/>
    <property type="project" value="InterPro"/>
</dbReference>
<dbReference type="eggNOG" id="KOG1022">
    <property type="taxonomic scope" value="Eukaryota"/>
</dbReference>
<dbReference type="PANTHER" id="PTHR48261">
    <property type="entry name" value="ACETYLGLUCOSAMINYLTRANSFERASE"/>
    <property type="match status" value="1"/>
</dbReference>
<dbReference type="InterPro" id="IPR015338">
    <property type="entry name" value="GT64_dom"/>
</dbReference>
<dbReference type="PANTHER" id="PTHR48261:SF2">
    <property type="entry name" value="ACETYLGLUCOSAMINYLTRANSFERASE"/>
    <property type="match status" value="1"/>
</dbReference>
<evidence type="ECO:0000256" key="1">
    <source>
        <dbReference type="ARBA" id="ARBA00004370"/>
    </source>
</evidence>
<evidence type="ECO:0000256" key="4">
    <source>
        <dbReference type="ARBA" id="ARBA00023157"/>
    </source>
</evidence>
<evidence type="ECO:0000256" key="2">
    <source>
        <dbReference type="ARBA" id="ARBA00022679"/>
    </source>
</evidence>
<dbReference type="SUPFAM" id="SSF53448">
    <property type="entry name" value="Nucleotide-diphospho-sugar transferases"/>
    <property type="match status" value="1"/>
</dbReference>
<keyword evidence="2" id="KW-0808">Transferase</keyword>
<keyword evidence="7" id="KW-1185">Reference proteome</keyword>
<evidence type="ECO:0000313" key="6">
    <source>
        <dbReference type="EMBL" id="EED87737.1"/>
    </source>
</evidence>
<reference evidence="6 7" key="1">
    <citation type="journal article" date="2004" name="Science">
        <title>The genome of the diatom Thalassiosira pseudonana: ecology, evolution, and metabolism.</title>
        <authorList>
            <person name="Armbrust E.V."/>
            <person name="Berges J.A."/>
            <person name="Bowler C."/>
            <person name="Green B.R."/>
            <person name="Martinez D."/>
            <person name="Putnam N.H."/>
            <person name="Zhou S."/>
            <person name="Allen A.E."/>
            <person name="Apt K.E."/>
            <person name="Bechner M."/>
            <person name="Brzezinski M.A."/>
            <person name="Chaal B.K."/>
            <person name="Chiovitti A."/>
            <person name="Davis A.K."/>
            <person name="Demarest M.S."/>
            <person name="Detter J.C."/>
            <person name="Glavina T."/>
            <person name="Goodstein D."/>
            <person name="Hadi M.Z."/>
            <person name="Hellsten U."/>
            <person name="Hildebrand M."/>
            <person name="Jenkins B.D."/>
            <person name="Jurka J."/>
            <person name="Kapitonov V.V."/>
            <person name="Kroger N."/>
            <person name="Lau W.W."/>
            <person name="Lane T.W."/>
            <person name="Larimer F.W."/>
            <person name="Lippmeier J.C."/>
            <person name="Lucas S."/>
            <person name="Medina M."/>
            <person name="Montsant A."/>
            <person name="Obornik M."/>
            <person name="Parker M.S."/>
            <person name="Palenik B."/>
            <person name="Pazour G.J."/>
            <person name="Richardson P.M."/>
            <person name="Rynearson T.A."/>
            <person name="Saito M.A."/>
            <person name="Schwartz D.C."/>
            <person name="Thamatrakoln K."/>
            <person name="Valentin K."/>
            <person name="Vardi A."/>
            <person name="Wilkerson F.P."/>
            <person name="Rokhsar D.S."/>
        </authorList>
    </citation>
    <scope>NUCLEOTIDE SEQUENCE [LARGE SCALE GENOMIC DNA]</scope>
    <source>
        <strain evidence="6 7">CCMP1335</strain>
    </source>
</reference>
<evidence type="ECO:0000256" key="3">
    <source>
        <dbReference type="ARBA" id="ARBA00023136"/>
    </source>
</evidence>